<feature type="region of interest" description="Disordered" evidence="1">
    <location>
        <begin position="272"/>
        <end position="295"/>
    </location>
</feature>
<protein>
    <submittedName>
        <fullName evidence="3">Membrane protein</fullName>
    </submittedName>
</protein>
<dbReference type="PANTHER" id="PTHR34219:SF1">
    <property type="entry name" value="PEPSY DOMAIN-CONTAINING PROTEIN"/>
    <property type="match status" value="1"/>
</dbReference>
<accession>A0ABQ4F0L3</accession>
<feature type="region of interest" description="Disordered" evidence="1">
    <location>
        <begin position="1"/>
        <end position="28"/>
    </location>
</feature>
<name>A0ABQ4F0L3_9ACTN</name>
<comment type="caution">
    <text evidence="3">The sequence shown here is derived from an EMBL/GenBank/DDBJ whole genome shotgun (WGS) entry which is preliminary data.</text>
</comment>
<keyword evidence="2" id="KW-1133">Transmembrane helix</keyword>
<feature type="compositionally biased region" description="Gly residues" evidence="1">
    <location>
        <begin position="282"/>
        <end position="293"/>
    </location>
</feature>
<reference evidence="3 4" key="1">
    <citation type="submission" date="2021-01" db="EMBL/GenBank/DDBJ databases">
        <title>Whole genome shotgun sequence of Plantactinospora mayteni NBRC 109088.</title>
        <authorList>
            <person name="Komaki H."/>
            <person name="Tamura T."/>
        </authorList>
    </citation>
    <scope>NUCLEOTIDE SEQUENCE [LARGE SCALE GENOMIC DNA]</scope>
    <source>
        <strain evidence="3 4">NBRC 109088</strain>
    </source>
</reference>
<dbReference type="Pfam" id="PF03929">
    <property type="entry name" value="PepSY_TM"/>
    <property type="match status" value="1"/>
</dbReference>
<keyword evidence="4" id="KW-1185">Reference proteome</keyword>
<sequence>MSVTSATGADRAGPASSPEGAATAPGTPRRRAYGWGPLLLRLHFYAGVLVAPFLVVAALTGLAYTVTPQLDALVYGTELRAEPAGRSARPVSEQVAAARAAHPDGTLSYVALGGDGATTQVVFTAPELGEKQHSVYVDPYTGQVTGQLTTWFGYTPLRTWFDDLHRNLQLGVLGRHYSELAASWLWIVALGGLALWWRRHRGGRGRAGRLLLPDLAARRGVRRTRGWHASTGVWLMVGLLFLSATGLTWSRYAGANFGAGLDALAAGTPELPTSLSSAAGPDSGGGHHGGGPAGAPAVDPAAIDQVLRVARADGLTGPVEVGLPADASSAWTVTQVDDAWPVQKDRAAVDPAAGTVVARSDFADWPLLAKLSSLGISAHMGTLFGLANQILLAALALGLLCVIFWGYRMWWQRRPTRADRRAFVGAPPVARGAWWNLPTWAIVVGLPAVFLLCWALPLFGASLVGFLAVDLAVAAMRRRRRTDGVVPTSPAPAGS</sequence>
<gene>
    <name evidence="3" type="ORF">Pma05_70200</name>
</gene>
<feature type="transmembrane region" description="Helical" evidence="2">
    <location>
        <begin position="180"/>
        <end position="197"/>
    </location>
</feature>
<dbReference type="InterPro" id="IPR005625">
    <property type="entry name" value="PepSY-ass_TM"/>
</dbReference>
<feature type="transmembrane region" description="Helical" evidence="2">
    <location>
        <begin position="458"/>
        <end position="476"/>
    </location>
</feature>
<evidence type="ECO:0000313" key="3">
    <source>
        <dbReference type="EMBL" id="GIH00448.1"/>
    </source>
</evidence>
<dbReference type="EMBL" id="BONX01000053">
    <property type="protein sequence ID" value="GIH00448.1"/>
    <property type="molecule type" value="Genomic_DNA"/>
</dbReference>
<keyword evidence="2" id="KW-0812">Transmembrane</keyword>
<feature type="transmembrane region" description="Helical" evidence="2">
    <location>
        <begin position="38"/>
        <end position="64"/>
    </location>
</feature>
<dbReference type="PANTHER" id="PTHR34219">
    <property type="entry name" value="IRON-REGULATED INNER MEMBRANE PROTEIN-RELATED"/>
    <property type="match status" value="1"/>
</dbReference>
<dbReference type="RefSeq" id="WP_203861757.1">
    <property type="nucleotide sequence ID" value="NZ_BAAAZQ010000023.1"/>
</dbReference>
<evidence type="ECO:0000256" key="1">
    <source>
        <dbReference type="SAM" id="MobiDB-lite"/>
    </source>
</evidence>
<feature type="transmembrane region" description="Helical" evidence="2">
    <location>
        <begin position="227"/>
        <end position="249"/>
    </location>
</feature>
<feature type="transmembrane region" description="Helical" evidence="2">
    <location>
        <begin position="432"/>
        <end position="452"/>
    </location>
</feature>
<proteinExistence type="predicted"/>
<dbReference type="Proteomes" id="UP000621500">
    <property type="component" value="Unassembled WGS sequence"/>
</dbReference>
<organism evidence="3 4">
    <name type="scientific">Plantactinospora mayteni</name>
    <dbReference type="NCBI Taxonomy" id="566021"/>
    <lineage>
        <taxon>Bacteria</taxon>
        <taxon>Bacillati</taxon>
        <taxon>Actinomycetota</taxon>
        <taxon>Actinomycetes</taxon>
        <taxon>Micromonosporales</taxon>
        <taxon>Micromonosporaceae</taxon>
        <taxon>Plantactinospora</taxon>
    </lineage>
</organism>
<keyword evidence="2" id="KW-0472">Membrane</keyword>
<evidence type="ECO:0000313" key="4">
    <source>
        <dbReference type="Proteomes" id="UP000621500"/>
    </source>
</evidence>
<evidence type="ECO:0000256" key="2">
    <source>
        <dbReference type="SAM" id="Phobius"/>
    </source>
</evidence>
<feature type="transmembrane region" description="Helical" evidence="2">
    <location>
        <begin position="390"/>
        <end position="411"/>
    </location>
</feature>